<proteinExistence type="predicted"/>
<feature type="region of interest" description="Disordered" evidence="1">
    <location>
        <begin position="266"/>
        <end position="285"/>
    </location>
</feature>
<feature type="compositionally biased region" description="Gly residues" evidence="1">
    <location>
        <begin position="186"/>
        <end position="196"/>
    </location>
</feature>
<feature type="region of interest" description="Disordered" evidence="1">
    <location>
        <begin position="241"/>
        <end position="261"/>
    </location>
</feature>
<gene>
    <name evidence="2" type="ORF">RHTO0S_12e02916g</name>
</gene>
<feature type="region of interest" description="Disordered" evidence="1">
    <location>
        <begin position="138"/>
        <end position="202"/>
    </location>
</feature>
<feature type="compositionally biased region" description="Acidic residues" evidence="1">
    <location>
        <begin position="147"/>
        <end position="161"/>
    </location>
</feature>
<organism evidence="2">
    <name type="scientific">Rhodotorula toruloides</name>
    <name type="common">Yeast</name>
    <name type="synonym">Rhodosporidium toruloides</name>
    <dbReference type="NCBI Taxonomy" id="5286"/>
    <lineage>
        <taxon>Eukaryota</taxon>
        <taxon>Fungi</taxon>
        <taxon>Dikarya</taxon>
        <taxon>Basidiomycota</taxon>
        <taxon>Pucciniomycotina</taxon>
        <taxon>Microbotryomycetes</taxon>
        <taxon>Sporidiobolales</taxon>
        <taxon>Sporidiobolaceae</taxon>
        <taxon>Rhodotorula</taxon>
    </lineage>
</organism>
<evidence type="ECO:0000256" key="1">
    <source>
        <dbReference type="SAM" id="MobiDB-lite"/>
    </source>
</evidence>
<dbReference type="InterPro" id="IPR011009">
    <property type="entry name" value="Kinase-like_dom_sf"/>
</dbReference>
<name>A0A061BAD4_RHOTO</name>
<protein>
    <submittedName>
        <fullName evidence="2">RHTO0S12e02916g1_1</fullName>
    </submittedName>
</protein>
<sequence>MYSGEQVMILKNLAIAFTESPFTCFSHIFVDPSSFFIATIIPLDSRTSSSDADAHTTAASSAPELQLFPYLLVFSPKHSNSDPRFALWSFYLAADSRHFASRLADLLVEKAEYNQLLAELANQGYTIRPSSSILQDKAFGGSRSGEFADEGAEGTEQDAGAESELGSSEGDEKGVVDRGEDAPQSRGGGSAAGEGSGSAREDEEHLLLDLLTTPTLRTHLAGTPVDPTFESTLIRIQYATSPGTEQGTPPASAKSTTGPSLCSNPPIPYYNAHSPKTSRSSSPCTSPLVERHLVGTLSPSFERPVYRADYLGLRLVLKHGSKDEILPEARFLGCAGSDIAPRLLGVFKYAENERYCFVQPYVGRSLRDWDDLREEEKRDLYSKTVALHAKGIYHDDLAPRNVVRGKDGIKIIDFGMAFEHECKGARCDELRGLRHLLGFEE</sequence>
<reference evidence="2" key="1">
    <citation type="journal article" date="2014" name="Genome Announc.">
        <title>Draft genome sequence of Rhodosporidium toruloides CECT1137, an oleaginous yeast of biotechnological interest.</title>
        <authorList>
            <person name="Morin N."/>
            <person name="Calcas X."/>
            <person name="Devillers H."/>
            <person name="Durrens P."/>
            <person name="Sherman D.J."/>
            <person name="Nicaud J.-M."/>
            <person name="Neuveglise C."/>
        </authorList>
    </citation>
    <scope>NUCLEOTIDE SEQUENCE</scope>
    <source>
        <strain evidence="2">CECT1137</strain>
    </source>
</reference>
<dbReference type="OrthoDB" id="427969at2759"/>
<accession>A0A061BAD4</accession>
<dbReference type="SUPFAM" id="SSF56112">
    <property type="entry name" value="Protein kinase-like (PK-like)"/>
    <property type="match status" value="1"/>
</dbReference>
<feature type="compositionally biased region" description="Polar residues" evidence="1">
    <location>
        <begin position="274"/>
        <end position="285"/>
    </location>
</feature>
<dbReference type="AlphaFoldDB" id="A0A061BAD4"/>
<dbReference type="EMBL" id="LK052947">
    <property type="protein sequence ID" value="CDR46319.1"/>
    <property type="molecule type" value="Genomic_DNA"/>
</dbReference>
<dbReference type="Gene3D" id="1.10.510.10">
    <property type="entry name" value="Transferase(Phosphotransferase) domain 1"/>
    <property type="match status" value="1"/>
</dbReference>
<feature type="compositionally biased region" description="Basic and acidic residues" evidence="1">
    <location>
        <begin position="170"/>
        <end position="183"/>
    </location>
</feature>
<evidence type="ECO:0000313" key="2">
    <source>
        <dbReference type="EMBL" id="CDR46319.1"/>
    </source>
</evidence>